<evidence type="ECO:0000256" key="8">
    <source>
        <dbReference type="ARBA" id="ARBA00037998"/>
    </source>
</evidence>
<accession>A0A381UYS9</accession>
<dbReference type="InterPro" id="IPR052157">
    <property type="entry name" value="BCAA_transport_permease"/>
</dbReference>
<dbReference type="Pfam" id="PF02653">
    <property type="entry name" value="BPD_transp_2"/>
    <property type="match status" value="1"/>
</dbReference>
<proteinExistence type="inferred from homology"/>
<evidence type="ECO:0000256" key="7">
    <source>
        <dbReference type="ARBA" id="ARBA00023136"/>
    </source>
</evidence>
<feature type="transmembrane region" description="Helical" evidence="9">
    <location>
        <begin position="6"/>
        <end position="29"/>
    </location>
</feature>
<gene>
    <name evidence="10" type="ORF">METZ01_LOCUS85381</name>
</gene>
<keyword evidence="3" id="KW-1003">Cell membrane</keyword>
<feature type="transmembrane region" description="Helical" evidence="9">
    <location>
        <begin position="93"/>
        <end position="112"/>
    </location>
</feature>
<dbReference type="GO" id="GO:0005886">
    <property type="term" value="C:plasma membrane"/>
    <property type="evidence" value="ECO:0007669"/>
    <property type="project" value="UniProtKB-SubCell"/>
</dbReference>
<evidence type="ECO:0000313" key="10">
    <source>
        <dbReference type="EMBL" id="SVA32527.1"/>
    </source>
</evidence>
<feature type="transmembrane region" description="Helical" evidence="9">
    <location>
        <begin position="62"/>
        <end position="81"/>
    </location>
</feature>
<evidence type="ECO:0000256" key="2">
    <source>
        <dbReference type="ARBA" id="ARBA00022448"/>
    </source>
</evidence>
<keyword evidence="6 9" id="KW-1133">Transmembrane helix</keyword>
<reference evidence="10" key="1">
    <citation type="submission" date="2018-05" db="EMBL/GenBank/DDBJ databases">
        <authorList>
            <person name="Lanie J.A."/>
            <person name="Ng W.-L."/>
            <person name="Kazmierczak K.M."/>
            <person name="Andrzejewski T.M."/>
            <person name="Davidsen T.M."/>
            <person name="Wayne K.J."/>
            <person name="Tettelin H."/>
            <person name="Glass J.I."/>
            <person name="Rusch D."/>
            <person name="Podicherti R."/>
            <person name="Tsui H.-C.T."/>
            <person name="Winkler M.E."/>
        </authorList>
    </citation>
    <scope>NUCLEOTIDE SEQUENCE</scope>
</reference>
<dbReference type="GO" id="GO:0006865">
    <property type="term" value="P:amino acid transport"/>
    <property type="evidence" value="ECO:0007669"/>
    <property type="project" value="UniProtKB-KW"/>
</dbReference>
<evidence type="ECO:0000256" key="9">
    <source>
        <dbReference type="SAM" id="Phobius"/>
    </source>
</evidence>
<keyword evidence="4 9" id="KW-0812">Transmembrane</keyword>
<sequence length="283" mass="30120">MGQIIIQGFLLSGLYALIAVGFTMIFSVGRVLNLAYGVYIMLGGYVYFVAVQMMSLPKVPSFLFAALAGVIFGLLTYQLLVKRLQSDPIAVEIATLILAVVMQAAIIVIFSPSPRSMWPLVPGVIYVYDVAVLKNILLATVVSWVVLGGLMVFVRKTHTGRAIRAVSMDPKGAVISGIDPQRINLITWGLSGALGAIAGVFFATYTQLDPGMWVFPLITAVAVVIVGGIGSIVGSLIAAHIIGFMETITTTLIAAELRGVFTMLLIIFVLVVAPKGLFGKAEL</sequence>
<comment type="subcellular location">
    <subcellularLocation>
        <location evidence="1">Cell membrane</location>
        <topology evidence="1">Multi-pass membrane protein</topology>
    </subcellularLocation>
</comment>
<evidence type="ECO:0000256" key="6">
    <source>
        <dbReference type="ARBA" id="ARBA00022989"/>
    </source>
</evidence>
<dbReference type="InterPro" id="IPR001851">
    <property type="entry name" value="ABC_transp_permease"/>
</dbReference>
<dbReference type="GO" id="GO:0022857">
    <property type="term" value="F:transmembrane transporter activity"/>
    <property type="evidence" value="ECO:0007669"/>
    <property type="project" value="InterPro"/>
</dbReference>
<evidence type="ECO:0000256" key="5">
    <source>
        <dbReference type="ARBA" id="ARBA00022970"/>
    </source>
</evidence>
<evidence type="ECO:0000256" key="3">
    <source>
        <dbReference type="ARBA" id="ARBA00022475"/>
    </source>
</evidence>
<comment type="similarity">
    <text evidence="8">Belongs to the binding-protein-dependent transport system permease family. LivHM subfamily.</text>
</comment>
<protein>
    <recommendedName>
        <fullName evidence="11">Branched-chain amino acid ABC transporter permease</fullName>
    </recommendedName>
</protein>
<evidence type="ECO:0008006" key="11">
    <source>
        <dbReference type="Google" id="ProtNLM"/>
    </source>
</evidence>
<feature type="transmembrane region" description="Helical" evidence="9">
    <location>
        <begin position="36"/>
        <end position="56"/>
    </location>
</feature>
<name>A0A381UYS9_9ZZZZ</name>
<keyword evidence="5" id="KW-0029">Amino-acid transport</keyword>
<dbReference type="PANTHER" id="PTHR11795">
    <property type="entry name" value="BRANCHED-CHAIN AMINO ACID TRANSPORT SYSTEM PERMEASE PROTEIN LIVH"/>
    <property type="match status" value="1"/>
</dbReference>
<dbReference type="EMBL" id="UINC01007296">
    <property type="protein sequence ID" value="SVA32527.1"/>
    <property type="molecule type" value="Genomic_DNA"/>
</dbReference>
<feature type="transmembrane region" description="Helical" evidence="9">
    <location>
        <begin position="185"/>
        <end position="205"/>
    </location>
</feature>
<dbReference type="PANTHER" id="PTHR11795:SF450">
    <property type="entry name" value="ABC TRANSPORTER PERMEASE PROTEIN"/>
    <property type="match status" value="1"/>
</dbReference>
<organism evidence="10">
    <name type="scientific">marine metagenome</name>
    <dbReference type="NCBI Taxonomy" id="408172"/>
    <lineage>
        <taxon>unclassified sequences</taxon>
        <taxon>metagenomes</taxon>
        <taxon>ecological metagenomes</taxon>
    </lineage>
</organism>
<feature type="transmembrane region" description="Helical" evidence="9">
    <location>
        <begin position="217"/>
        <end position="245"/>
    </location>
</feature>
<feature type="transmembrane region" description="Helical" evidence="9">
    <location>
        <begin position="132"/>
        <end position="154"/>
    </location>
</feature>
<keyword evidence="2" id="KW-0813">Transport</keyword>
<evidence type="ECO:0000256" key="4">
    <source>
        <dbReference type="ARBA" id="ARBA00022692"/>
    </source>
</evidence>
<dbReference type="AlphaFoldDB" id="A0A381UYS9"/>
<dbReference type="CDD" id="cd06582">
    <property type="entry name" value="TM_PBP1_LivH_like"/>
    <property type="match status" value="1"/>
</dbReference>
<keyword evidence="7 9" id="KW-0472">Membrane</keyword>
<feature type="transmembrane region" description="Helical" evidence="9">
    <location>
        <begin position="257"/>
        <end position="278"/>
    </location>
</feature>
<evidence type="ECO:0000256" key="1">
    <source>
        <dbReference type="ARBA" id="ARBA00004651"/>
    </source>
</evidence>